<evidence type="ECO:0000313" key="1">
    <source>
        <dbReference type="EMBL" id="MEC4266396.1"/>
    </source>
</evidence>
<keyword evidence="2" id="KW-1185">Reference proteome</keyword>
<protein>
    <recommendedName>
        <fullName evidence="3">Lipocalin-like domain-containing protein</fullName>
    </recommendedName>
</protein>
<reference evidence="1 2" key="1">
    <citation type="submission" date="2024-01" db="EMBL/GenBank/DDBJ databases">
        <title>The strains designed SYSU M86414 and SYSU M84420 isolated from the marine sediment in San Sha City (Hainan Province, China).</title>
        <authorList>
            <person name="Guo D."/>
        </authorList>
    </citation>
    <scope>NUCLEOTIDE SEQUENCE [LARGE SCALE GENOMIC DNA]</scope>
    <source>
        <strain evidence="1 2">SYSU M84420</strain>
    </source>
</reference>
<dbReference type="EMBL" id="JAYMGW010000013">
    <property type="protein sequence ID" value="MEC4266396.1"/>
    <property type="molecule type" value="Genomic_DNA"/>
</dbReference>
<accession>A0ABU6ITD0</accession>
<organism evidence="1 2">
    <name type="scientific">Flagellimonas halotolerans</name>
    <dbReference type="NCBI Taxonomy" id="3112164"/>
    <lineage>
        <taxon>Bacteria</taxon>
        <taxon>Pseudomonadati</taxon>
        <taxon>Bacteroidota</taxon>
        <taxon>Flavobacteriia</taxon>
        <taxon>Flavobacteriales</taxon>
        <taxon>Flavobacteriaceae</taxon>
        <taxon>Flagellimonas</taxon>
    </lineage>
</organism>
<comment type="caution">
    <text evidence="1">The sequence shown here is derived from an EMBL/GenBank/DDBJ whole genome shotgun (WGS) entry which is preliminary data.</text>
</comment>
<dbReference type="RefSeq" id="WP_326279260.1">
    <property type="nucleotide sequence ID" value="NZ_JAYKYV010000013.1"/>
</dbReference>
<gene>
    <name evidence="1" type="ORF">VOP03_13650</name>
</gene>
<dbReference type="Proteomes" id="UP001355298">
    <property type="component" value="Unassembled WGS sequence"/>
</dbReference>
<evidence type="ECO:0000313" key="2">
    <source>
        <dbReference type="Proteomes" id="UP001355298"/>
    </source>
</evidence>
<name>A0ABU6ITD0_9FLAO</name>
<proteinExistence type="predicted"/>
<sequence>MELKDILGIWRCINEGITIDFNIRMFDPKHDKGLSLFTIYGTDAKGNKVWYEWQGAVVDLISNPDTTFTIQIDDIIYTEDKPEYQSLKVWMLLENTIILELANGDRVEFQKLK</sequence>
<evidence type="ECO:0008006" key="3">
    <source>
        <dbReference type="Google" id="ProtNLM"/>
    </source>
</evidence>